<evidence type="ECO:0000256" key="9">
    <source>
        <dbReference type="ARBA" id="ARBA00023136"/>
    </source>
</evidence>
<dbReference type="InterPro" id="IPR043544">
    <property type="entry name" value="SNX10/11"/>
</dbReference>
<dbReference type="InterPro" id="IPR036871">
    <property type="entry name" value="PX_dom_sf"/>
</dbReference>
<dbReference type="Gene3D" id="3.30.1520.10">
    <property type="entry name" value="Phox-like domain"/>
    <property type="match status" value="1"/>
</dbReference>
<keyword evidence="4" id="KW-0813">Transport</keyword>
<comment type="similarity">
    <text evidence="3">Belongs to the sorting nexin family.</text>
</comment>
<evidence type="ECO:0000256" key="11">
    <source>
        <dbReference type="SAM" id="MobiDB-lite"/>
    </source>
</evidence>
<protein>
    <submittedName>
        <fullName evidence="13">Tooth eruption</fullName>
    </submittedName>
</protein>
<comment type="caution">
    <text evidence="13">The sequence shown here is derived from an EMBL/GenBank/DDBJ whole genome shotgun (WGS) entry which is preliminary data.</text>
</comment>
<dbReference type="PROSITE" id="PS50195">
    <property type="entry name" value="PX"/>
    <property type="match status" value="1"/>
</dbReference>
<keyword evidence="6" id="KW-0967">Endosome</keyword>
<dbReference type="PANTHER" id="PTHR46209:SF3">
    <property type="entry name" value="PX DOMAIN-CONTAINING PROTEIN"/>
    <property type="match status" value="1"/>
</dbReference>
<evidence type="ECO:0000256" key="5">
    <source>
        <dbReference type="ARBA" id="ARBA00022490"/>
    </source>
</evidence>
<evidence type="ECO:0000256" key="8">
    <source>
        <dbReference type="ARBA" id="ARBA00023121"/>
    </source>
</evidence>
<sequence>MANPTEHEADFEYISIHVRNPRTHLLHGWPVFTDYEIVVLTNSMIFAKQNTQVRRRFSEFVWLWKQLSKHNALPLKLPSLPTKRKVLGRFSKGFLEERRNCLQEALASLTRITPILADSVFHLFIQSSLTVKEMEGFISGRDKRDLIDIIDPEGVAEARGNKDRRCTCHSTGDSGFSGSVQPDDVEERRGIFDDVSSWVASQQNYASSSLMGNGWSSGYTCQTIRKSRSSSQLRTYCPGCSDKQSNPLNRRLSLSHNVASVLPGGQLMIAPAGMAAPTGMTTPTAMAAPRGNETNGAEKSDNASGDSKPYEGDDETEFDLSDYEIVKDEPFIRVRDWVNSQNEKSLAVFDSSDEEDTTVVSPKDVRTKDYDVISVPCSGKPSNCVSTASMGYHSNEGSVFEEAEVAKEEGDDNDSDYTVLHSSIGGLDWKDRDELSTSCESLRSAALFLTYDVVEMIELRYNNVV</sequence>
<feature type="region of interest" description="Disordered" evidence="11">
    <location>
        <begin position="280"/>
        <end position="316"/>
    </location>
</feature>
<proteinExistence type="inferred from homology"/>
<accession>A0A9X0D9Y8</accession>
<dbReference type="InterPro" id="IPR001683">
    <property type="entry name" value="PX_dom"/>
</dbReference>
<dbReference type="GO" id="GO:0016050">
    <property type="term" value="P:vesicle organization"/>
    <property type="evidence" value="ECO:0007669"/>
    <property type="project" value="TreeGrafter"/>
</dbReference>
<name>A0A9X0D9Y8_9CNID</name>
<evidence type="ECO:0000313" key="13">
    <source>
        <dbReference type="EMBL" id="KAJ7391961.1"/>
    </source>
</evidence>
<dbReference type="PANTHER" id="PTHR46209">
    <property type="entry name" value="PX DOMAIN-CONTAINING PROTEIN"/>
    <property type="match status" value="1"/>
</dbReference>
<dbReference type="AlphaFoldDB" id="A0A9X0D9Y8"/>
<evidence type="ECO:0000256" key="4">
    <source>
        <dbReference type="ARBA" id="ARBA00022448"/>
    </source>
</evidence>
<evidence type="ECO:0000256" key="1">
    <source>
        <dbReference type="ARBA" id="ARBA00004177"/>
    </source>
</evidence>
<dbReference type="Proteomes" id="UP001163046">
    <property type="component" value="Unassembled WGS sequence"/>
</dbReference>
<comment type="subcellular location">
    <subcellularLocation>
        <location evidence="2">Cytoplasm</location>
    </subcellularLocation>
    <subcellularLocation>
        <location evidence="10">Endomembrane system</location>
        <topology evidence="10">Peripheral membrane protein</topology>
        <orientation evidence="10">Cytoplasmic side</orientation>
    </subcellularLocation>
    <subcellularLocation>
        <location evidence="1">Endosome</location>
    </subcellularLocation>
</comment>
<dbReference type="SMART" id="SM00312">
    <property type="entry name" value="PX"/>
    <property type="match status" value="1"/>
</dbReference>
<dbReference type="SUPFAM" id="SSF64268">
    <property type="entry name" value="PX domain"/>
    <property type="match status" value="1"/>
</dbReference>
<gene>
    <name evidence="13" type="primary">SNX10</name>
    <name evidence="13" type="ORF">OS493_016268</name>
</gene>
<organism evidence="13 14">
    <name type="scientific">Desmophyllum pertusum</name>
    <dbReference type="NCBI Taxonomy" id="174260"/>
    <lineage>
        <taxon>Eukaryota</taxon>
        <taxon>Metazoa</taxon>
        <taxon>Cnidaria</taxon>
        <taxon>Anthozoa</taxon>
        <taxon>Hexacorallia</taxon>
        <taxon>Scleractinia</taxon>
        <taxon>Caryophylliina</taxon>
        <taxon>Caryophylliidae</taxon>
        <taxon>Desmophyllum</taxon>
    </lineage>
</organism>
<dbReference type="GO" id="GO:0005768">
    <property type="term" value="C:endosome"/>
    <property type="evidence" value="ECO:0007669"/>
    <property type="project" value="UniProtKB-SubCell"/>
</dbReference>
<evidence type="ECO:0000259" key="12">
    <source>
        <dbReference type="PROSITE" id="PS50195"/>
    </source>
</evidence>
<keyword evidence="14" id="KW-1185">Reference proteome</keyword>
<reference evidence="13" key="1">
    <citation type="submission" date="2023-01" db="EMBL/GenBank/DDBJ databases">
        <title>Genome assembly of the deep-sea coral Lophelia pertusa.</title>
        <authorList>
            <person name="Herrera S."/>
            <person name="Cordes E."/>
        </authorList>
    </citation>
    <scope>NUCLEOTIDE SEQUENCE</scope>
    <source>
        <strain evidence="13">USNM1676648</strain>
        <tissue evidence="13">Polyp</tissue>
    </source>
</reference>
<dbReference type="OrthoDB" id="5227681at2759"/>
<keyword evidence="9" id="KW-0472">Membrane</keyword>
<keyword evidence="8" id="KW-0446">Lipid-binding</keyword>
<dbReference type="GO" id="GO:0006886">
    <property type="term" value="P:intracellular protein transport"/>
    <property type="evidence" value="ECO:0007669"/>
    <property type="project" value="InterPro"/>
</dbReference>
<evidence type="ECO:0000256" key="6">
    <source>
        <dbReference type="ARBA" id="ARBA00022753"/>
    </source>
</evidence>
<dbReference type="EMBL" id="MU825404">
    <property type="protein sequence ID" value="KAJ7391961.1"/>
    <property type="molecule type" value="Genomic_DNA"/>
</dbReference>
<keyword evidence="7" id="KW-0653">Protein transport</keyword>
<evidence type="ECO:0000256" key="3">
    <source>
        <dbReference type="ARBA" id="ARBA00010883"/>
    </source>
</evidence>
<evidence type="ECO:0000313" key="14">
    <source>
        <dbReference type="Proteomes" id="UP001163046"/>
    </source>
</evidence>
<dbReference type="GO" id="GO:1901981">
    <property type="term" value="F:phosphatidylinositol phosphate binding"/>
    <property type="evidence" value="ECO:0007669"/>
    <property type="project" value="TreeGrafter"/>
</dbReference>
<feature type="compositionally biased region" description="Low complexity" evidence="11">
    <location>
        <begin position="280"/>
        <end position="289"/>
    </location>
</feature>
<keyword evidence="5" id="KW-0963">Cytoplasm</keyword>
<evidence type="ECO:0000256" key="2">
    <source>
        <dbReference type="ARBA" id="ARBA00004496"/>
    </source>
</evidence>
<evidence type="ECO:0000256" key="7">
    <source>
        <dbReference type="ARBA" id="ARBA00022927"/>
    </source>
</evidence>
<dbReference type="Pfam" id="PF00787">
    <property type="entry name" value="PX"/>
    <property type="match status" value="1"/>
</dbReference>
<feature type="domain" description="PX" evidence="12">
    <location>
        <begin position="1"/>
        <end position="131"/>
    </location>
</feature>
<evidence type="ECO:0000256" key="10">
    <source>
        <dbReference type="ARBA" id="ARBA00029433"/>
    </source>
</evidence>